<dbReference type="SMART" id="SM01110">
    <property type="entry name" value="Cutinase"/>
    <property type="match status" value="1"/>
</dbReference>
<dbReference type="SUPFAM" id="SSF53474">
    <property type="entry name" value="alpha/beta-Hydrolases"/>
    <property type="match status" value="1"/>
</dbReference>
<comment type="caution">
    <text evidence="3">The sequence shown here is derived from an EMBL/GenBank/DDBJ whole genome shotgun (WGS) entry which is preliminary data.</text>
</comment>
<dbReference type="AlphaFoldDB" id="A0A7I9VAT8"/>
<protein>
    <recommendedName>
        <fullName evidence="2">PE-PPE domain-containing protein</fullName>
    </recommendedName>
</protein>
<dbReference type="GO" id="GO:0016787">
    <property type="term" value="F:hydrolase activity"/>
    <property type="evidence" value="ECO:0007669"/>
    <property type="project" value="UniProtKB-KW"/>
</dbReference>
<keyword evidence="1" id="KW-0378">Hydrolase</keyword>
<accession>A0A7I9VAT8</accession>
<proteinExistence type="predicted"/>
<dbReference type="InterPro" id="IPR029058">
    <property type="entry name" value="AB_hydrolase_fold"/>
</dbReference>
<evidence type="ECO:0000313" key="3">
    <source>
        <dbReference type="EMBL" id="GEE02364.1"/>
    </source>
</evidence>
<dbReference type="InterPro" id="IPR000675">
    <property type="entry name" value="Cutinase/axe"/>
</dbReference>
<gene>
    <name evidence="3" type="ORF">nbrc107696_28100</name>
</gene>
<reference evidence="4" key="1">
    <citation type="submission" date="2019-06" db="EMBL/GenBank/DDBJ databases">
        <title>Gordonia isolated from sludge of a wastewater treatment plant.</title>
        <authorList>
            <person name="Tamura T."/>
            <person name="Aoyama K."/>
            <person name="Kang Y."/>
            <person name="Saito S."/>
            <person name="Akiyama N."/>
            <person name="Yazawa K."/>
            <person name="Gonoi T."/>
            <person name="Mikami Y."/>
        </authorList>
    </citation>
    <scope>NUCLEOTIDE SEQUENCE [LARGE SCALE GENOMIC DNA]</scope>
    <source>
        <strain evidence="4">NBRC 107696</strain>
    </source>
</reference>
<keyword evidence="4" id="KW-1185">Reference proteome</keyword>
<sequence length="302" mass="32042">MVVMNRTTEPITVLAVGGTGESFPADPRTHVSGMLAAVTDQLDSRFVSRWVPYPASYGPTAGRHGIAYVDSVACGVASLAASIRDTDGPIMLIGYSQGAAVIRTFLAHPASANLVAKVTAVGFVADPHQPRGAVEGCTGWGVAGPGAPLPGDVPACWVGVADDVICNATDDSLIRDIADLTDSLSMLHVRRWMAAMGSAVIGRRMQNAARTSVSPRQWRRDVHRIASAAREVRGYLPSVLPVGRWSITNRSGGRHVSYAAEPYRHAPLTDPDVTGCQTLANWMQVEATMSYRHCSPLETAVA</sequence>
<dbReference type="Proteomes" id="UP000444960">
    <property type="component" value="Unassembled WGS sequence"/>
</dbReference>
<evidence type="ECO:0000256" key="1">
    <source>
        <dbReference type="ARBA" id="ARBA00022801"/>
    </source>
</evidence>
<name>A0A7I9VAT8_9ACTN</name>
<evidence type="ECO:0000259" key="2">
    <source>
        <dbReference type="Pfam" id="PF08237"/>
    </source>
</evidence>
<dbReference type="Pfam" id="PF08237">
    <property type="entry name" value="PE-PPE"/>
    <property type="match status" value="1"/>
</dbReference>
<organism evidence="3 4">
    <name type="scientific">Gordonia spumicola</name>
    <dbReference type="NCBI Taxonomy" id="589161"/>
    <lineage>
        <taxon>Bacteria</taxon>
        <taxon>Bacillati</taxon>
        <taxon>Actinomycetota</taxon>
        <taxon>Actinomycetes</taxon>
        <taxon>Mycobacteriales</taxon>
        <taxon>Gordoniaceae</taxon>
        <taxon>Gordonia</taxon>
    </lineage>
</organism>
<dbReference type="EMBL" id="BJOV01000005">
    <property type="protein sequence ID" value="GEE02364.1"/>
    <property type="molecule type" value="Genomic_DNA"/>
</dbReference>
<evidence type="ECO:0000313" key="4">
    <source>
        <dbReference type="Proteomes" id="UP000444960"/>
    </source>
</evidence>
<feature type="domain" description="PE-PPE" evidence="2">
    <location>
        <begin position="50"/>
        <end position="132"/>
    </location>
</feature>
<dbReference type="Gene3D" id="3.40.50.1820">
    <property type="entry name" value="alpha/beta hydrolase"/>
    <property type="match status" value="1"/>
</dbReference>
<dbReference type="InterPro" id="IPR013228">
    <property type="entry name" value="PE-PPE_C"/>
</dbReference>